<dbReference type="EMBL" id="CP002299">
    <property type="protein sequence ID" value="ADP78829.1"/>
    <property type="molecule type" value="Genomic_DNA"/>
</dbReference>
<evidence type="ECO:0000256" key="1">
    <source>
        <dbReference type="SAM" id="MobiDB-lite"/>
    </source>
</evidence>
<dbReference type="InterPro" id="IPR052171">
    <property type="entry name" value="NHEJ_LigD"/>
</dbReference>
<dbReference type="RefSeq" id="WP_013421950.1">
    <property type="nucleotide sequence ID" value="NC_014666.1"/>
</dbReference>
<keyword evidence="4" id="KW-1185">Reference proteome</keyword>
<evidence type="ECO:0000313" key="4">
    <source>
        <dbReference type="Proteomes" id="UP000002484"/>
    </source>
</evidence>
<dbReference type="Gene3D" id="3.90.920.10">
    <property type="entry name" value="DNA primase, PRIM domain"/>
    <property type="match status" value="1"/>
</dbReference>
<evidence type="ECO:0000259" key="2">
    <source>
        <dbReference type="Pfam" id="PF21686"/>
    </source>
</evidence>
<name>E3IUU9_PSEI1</name>
<feature type="compositionally biased region" description="Basic and acidic residues" evidence="1">
    <location>
        <begin position="15"/>
        <end position="26"/>
    </location>
</feature>
<feature type="compositionally biased region" description="Gly residues" evidence="1">
    <location>
        <begin position="30"/>
        <end position="48"/>
    </location>
</feature>
<proteinExistence type="predicted"/>
<dbReference type="NCBIfam" id="TIGR02778">
    <property type="entry name" value="ligD_pol"/>
    <property type="match status" value="1"/>
</dbReference>
<dbReference type="OrthoDB" id="9802472at2"/>
<accession>E3IUU9</accession>
<dbReference type="InterPro" id="IPR014145">
    <property type="entry name" value="LigD_pol_dom"/>
</dbReference>
<sequence length="346" mass="36562">MGEASRASGPGPSDKSARGTKDESASDPKGAGGTATAGGGAATAGGGAAKKSAAGAVEVDGRRLKVTNLDKVLYPEAGTTKAEVIHYYTEIASVLLPHLTDRPLTVVRFPEGVGAAGFFSKNAPSHRPEWVRTATLPSPGSSKNRGTIDYLVAEERPTLVWLANLAAIEMHTPMWRVSTRLPDLVVADLDPGPGTTVLDCARVALLLRDVLPEPLCVKTSGSKGLQVYGRVDDGRESMKVRDEMHVVAEKLARDHPDLVVSNMRKDLRPGRVLLDWSQNNPAKTTVSVYSLRARAAPTVSTPVTWDEVAAAREPADLVFTATQVLDRVAAHGDLFTPLLGPLSAAP</sequence>
<evidence type="ECO:0000313" key="3">
    <source>
        <dbReference type="EMBL" id="ADP78829.1"/>
    </source>
</evidence>
<feature type="region of interest" description="Disordered" evidence="1">
    <location>
        <begin position="1"/>
        <end position="48"/>
    </location>
</feature>
<protein>
    <submittedName>
        <fullName evidence="3">DNA polymerase LigD, polymerase domain protein</fullName>
    </submittedName>
</protein>
<dbReference type="HOGENOM" id="CLU_008325_1_2_11"/>
<dbReference type="PANTHER" id="PTHR42705:SF2">
    <property type="entry name" value="BIFUNCTIONAL NON-HOMOLOGOUS END JOINING PROTEIN LIGD"/>
    <property type="match status" value="1"/>
</dbReference>
<dbReference type="Proteomes" id="UP000002484">
    <property type="component" value="Chromosome"/>
</dbReference>
<dbReference type="STRING" id="298654.FraEuI1c_0751"/>
<reference evidence="3 4" key="1">
    <citation type="submission" date="2010-10" db="EMBL/GenBank/DDBJ databases">
        <title>Complete sequence of Frankia sp. EuI1c.</title>
        <authorList>
            <consortium name="US DOE Joint Genome Institute"/>
            <person name="Lucas S."/>
            <person name="Copeland A."/>
            <person name="Lapidus A."/>
            <person name="Cheng J.-F."/>
            <person name="Bruce D."/>
            <person name="Goodwin L."/>
            <person name="Pitluck S."/>
            <person name="Chertkov O."/>
            <person name="Detter J.C."/>
            <person name="Han C."/>
            <person name="Tapia R."/>
            <person name="Land M."/>
            <person name="Hauser L."/>
            <person name="Jeffries C."/>
            <person name="Kyrpides N."/>
            <person name="Ivanova N."/>
            <person name="Mikhailova N."/>
            <person name="Beauchemin N."/>
            <person name="Sen A."/>
            <person name="Sur S.A."/>
            <person name="Gtari M."/>
            <person name="Wall L."/>
            <person name="Tisa L."/>
            <person name="Woyke T."/>
        </authorList>
    </citation>
    <scope>NUCLEOTIDE SEQUENCE [LARGE SCALE GENOMIC DNA]</scope>
    <source>
        <strain evidence="4">DSM 45817 / CECT 9037 / EuI1c</strain>
    </source>
</reference>
<dbReference type="AlphaFoldDB" id="E3IUU9"/>
<dbReference type="Pfam" id="PF21686">
    <property type="entry name" value="LigD_Prim-Pol"/>
    <property type="match status" value="1"/>
</dbReference>
<dbReference type="KEGG" id="fri:FraEuI1c_0751"/>
<dbReference type="PANTHER" id="PTHR42705">
    <property type="entry name" value="BIFUNCTIONAL NON-HOMOLOGOUS END JOINING PROTEIN LIGD"/>
    <property type="match status" value="1"/>
</dbReference>
<dbReference type="InParanoid" id="E3IUU9"/>
<feature type="domain" description="DNA ligase D polymerase" evidence="2">
    <location>
        <begin position="80"/>
        <end position="335"/>
    </location>
</feature>
<gene>
    <name evidence="3" type="ordered locus">FraEuI1c_0751</name>
</gene>
<organism evidence="3 4">
    <name type="scientific">Pseudofrankia inefficax (strain DSM 45817 / CECT 9037 / DDB 130130 / EuI1c)</name>
    <name type="common">Frankia inefficax</name>
    <dbReference type="NCBI Taxonomy" id="298654"/>
    <lineage>
        <taxon>Bacteria</taxon>
        <taxon>Bacillati</taxon>
        <taxon>Actinomycetota</taxon>
        <taxon>Actinomycetes</taxon>
        <taxon>Frankiales</taxon>
        <taxon>Frankiaceae</taxon>
        <taxon>Pseudofrankia</taxon>
    </lineage>
</organism>
<dbReference type="eggNOG" id="COG3285">
    <property type="taxonomic scope" value="Bacteria"/>
</dbReference>